<gene>
    <name evidence="2" type="ORF">ENX16_01340</name>
</gene>
<feature type="signal peptide" evidence="1">
    <location>
        <begin position="1"/>
        <end position="20"/>
    </location>
</feature>
<evidence type="ECO:0000313" key="2">
    <source>
        <dbReference type="EMBL" id="HGD12717.1"/>
    </source>
</evidence>
<proteinExistence type="predicted"/>
<organism evidence="2">
    <name type="scientific">candidate division WOR-3 bacterium</name>
    <dbReference type="NCBI Taxonomy" id="2052148"/>
    <lineage>
        <taxon>Bacteria</taxon>
        <taxon>Bacteria division WOR-3</taxon>
    </lineage>
</organism>
<dbReference type="EMBL" id="DTMZ01000020">
    <property type="protein sequence ID" value="HGD12717.1"/>
    <property type="molecule type" value="Genomic_DNA"/>
</dbReference>
<comment type="caution">
    <text evidence="2">The sequence shown here is derived from an EMBL/GenBank/DDBJ whole genome shotgun (WGS) entry which is preliminary data.</text>
</comment>
<feature type="chain" id="PRO_5030819309" description="Outer membrane protein beta-barrel domain-containing protein" evidence="1">
    <location>
        <begin position="21"/>
        <end position="277"/>
    </location>
</feature>
<evidence type="ECO:0000256" key="1">
    <source>
        <dbReference type="SAM" id="SignalP"/>
    </source>
</evidence>
<name>A0A7V3PSX5_UNCW3</name>
<reference evidence="2" key="1">
    <citation type="journal article" date="2020" name="mSystems">
        <title>Genome- and Community-Level Interaction Insights into Carbon Utilization and Element Cycling Functions of Hydrothermarchaeota in Hydrothermal Sediment.</title>
        <authorList>
            <person name="Zhou Z."/>
            <person name="Liu Y."/>
            <person name="Xu W."/>
            <person name="Pan J."/>
            <person name="Luo Z.H."/>
            <person name="Li M."/>
        </authorList>
    </citation>
    <scope>NUCLEOTIDE SEQUENCE [LARGE SCALE GENOMIC DNA]</scope>
    <source>
        <strain evidence="2">SpSt-914</strain>
    </source>
</reference>
<sequence>MKKVLVIISGLLLVAGYSQINTPANNYELRGVIEAGAFGFRTHKIQFGTQGTNFDYVKYGRQNILFPFERYSLELNLKPRHTFIALYQPLDVRTVATLVAPLIVDTDTFATGTPMSLRYGFDFYRISWLYDFCPAPERELGLGLSLQLRNASIVFASLDGEKQRVYQNLGPVPVLKARLKLPLNRQVWVGSEIDGFFAQGSGITGSTNVESSFKGAILDAAVRAGAHFNRFLDGFVNLRYIGGGAEGQQKNPENPNASGYTSNWFGALSFSLGVIVH</sequence>
<evidence type="ECO:0008006" key="3">
    <source>
        <dbReference type="Google" id="ProtNLM"/>
    </source>
</evidence>
<dbReference type="AlphaFoldDB" id="A0A7V3PSX5"/>
<accession>A0A7V3PSX5</accession>
<keyword evidence="1" id="KW-0732">Signal</keyword>
<protein>
    <recommendedName>
        <fullName evidence="3">Outer membrane protein beta-barrel domain-containing protein</fullName>
    </recommendedName>
</protein>